<feature type="binding site" evidence="9">
    <location>
        <position position="206"/>
    </location>
    <ligand>
        <name>beta-nicotinamide D-ribonucleotide</name>
        <dbReference type="ChEBI" id="CHEBI:14649"/>
    </ligand>
</feature>
<dbReference type="Gene3D" id="3.20.20.70">
    <property type="entry name" value="Aldolase class I"/>
    <property type="match status" value="1"/>
</dbReference>
<gene>
    <name evidence="12" type="ORF">WQQ_08720</name>
</gene>
<feature type="domain" description="Nicotinate/nicotinamide phosphoribosyltransferase" evidence="10">
    <location>
        <begin position="175"/>
        <end position="428"/>
    </location>
</feature>
<feature type="binding site" evidence="9">
    <location>
        <begin position="296"/>
        <end position="298"/>
    </location>
    <ligand>
        <name>beta-nicotinamide D-ribonucleotide</name>
        <dbReference type="ChEBI" id="CHEBI:14649"/>
    </ligand>
</feature>
<keyword evidence="3 12" id="KW-0328">Glycosyltransferase</keyword>
<feature type="binding site" evidence="9">
    <location>
        <position position="183"/>
    </location>
    <ligand>
        <name>diphosphate</name>
        <dbReference type="ChEBI" id="CHEBI:33019"/>
    </ligand>
</feature>
<dbReference type="InterPro" id="IPR013785">
    <property type="entry name" value="Aldolase_TIM"/>
</dbReference>
<evidence type="ECO:0000256" key="9">
    <source>
        <dbReference type="PIRSR" id="PIRSR005943-1"/>
    </source>
</evidence>
<evidence type="ECO:0000256" key="2">
    <source>
        <dbReference type="ARBA" id="ARBA00022642"/>
    </source>
</evidence>
<dbReference type="SUPFAM" id="SSF51690">
    <property type="entry name" value="Nicotinate/Quinolinate PRTase C-terminal domain-like"/>
    <property type="match status" value="1"/>
</dbReference>
<feature type="binding site" evidence="9">
    <location>
        <begin position="338"/>
        <end position="339"/>
    </location>
    <ligand>
        <name>beta-nicotinamide D-ribonucleotide</name>
        <dbReference type="ChEBI" id="CHEBI:14649"/>
    </ligand>
</feature>
<proteinExistence type="inferred from homology"/>
<comment type="pathway">
    <text evidence="5">Cofactor biosynthesis; NAD(+) biosynthesis; nicotinamide D-ribonucleotide from 5-phospho-alpha-D-ribose 1-diphosphate and nicotinamide: step 1/1.</text>
</comment>
<dbReference type="NCBIfam" id="NF006629">
    <property type="entry name" value="PRK09198.1"/>
    <property type="match status" value="1"/>
</dbReference>
<dbReference type="PATRIC" id="fig|1172194.4.peg.833"/>
<keyword evidence="2" id="KW-0662">Pyridine nucleotide biosynthesis</keyword>
<reference evidence="12 13" key="1">
    <citation type="journal article" date="2012" name="J. Bacteriol.">
        <title>Genome Sequence of n-Alkane-Degrading Hydrocarboniphaga effusa Strain AP103T (ATCC BAA-332T).</title>
        <authorList>
            <person name="Chang H.K."/>
            <person name="Zylstra G.J."/>
            <person name="Chae J.C."/>
        </authorList>
    </citation>
    <scope>NUCLEOTIDE SEQUENCE [LARGE SCALE GENOMIC DNA]</scope>
    <source>
        <strain evidence="12 13">AP103</strain>
    </source>
</reference>
<dbReference type="OrthoDB" id="394882at2"/>
<dbReference type="PIRSF" id="PIRSF005943">
    <property type="entry name" value="NMPRT"/>
    <property type="match status" value="1"/>
</dbReference>
<dbReference type="STRING" id="1172194.WQQ_08720"/>
<comment type="caution">
    <text evidence="12">The sequence shown here is derived from an EMBL/GenBank/DDBJ whole genome shotgun (WGS) entry which is preliminary data.</text>
</comment>
<feature type="binding site" evidence="9">
    <location>
        <position position="296"/>
    </location>
    <ligand>
        <name>diphosphate</name>
        <dbReference type="ChEBI" id="CHEBI:33019"/>
    </ligand>
</feature>
<evidence type="ECO:0000256" key="7">
    <source>
        <dbReference type="ARBA" id="ARBA00035036"/>
    </source>
</evidence>
<accession>I8TAJ3</accession>
<evidence type="ECO:0000256" key="6">
    <source>
        <dbReference type="ARBA" id="ARBA00035024"/>
    </source>
</evidence>
<dbReference type="InterPro" id="IPR036068">
    <property type="entry name" value="Nicotinate_pribotase-like_C"/>
</dbReference>
<feature type="binding site" evidence="9">
    <location>
        <position position="369"/>
    </location>
    <ligand>
        <name>beta-nicotinamide D-ribonucleotide</name>
        <dbReference type="ChEBI" id="CHEBI:14649"/>
    </ligand>
</feature>
<sequence length="468" mass="51901">MSQQYRSSLILNTDSYKLSHFLQYPPGTQYVSSYIEPRGGELESVVFFGLQAFIKDVLRTPVTQDQIDEAETIAQAHVGVFNRAGWQRLIEKHGGHLPVEIEAVAEGTVLGTRIPLVQIRNTDAEFHWLGGYLETALLRAVWYPTTVASLSFACKRILLRYLVDTAESPDAVLPFQLHDFGARGATSEESAGLGGAGHLLNFLGTDTLSALLVARRHYHEPMAGFSIPASEHSTMTSWGREHEVDAYRNMIERFAGPKKILAFVVDSYDLWHAVDQLVGMELKTLVENTGGRVVIRPDSGDPIAVLPRLIEHLMTRFGHRVNAKGYRVLPDFIRVIQGDGVNLDSLPRILESLKMRGLSTENAVFGMGGGLLQKLDRDTMKWAMKASQVVVDGELRDVFKDPATDPGKRSKPGRLAVVREADGSHRGLRVEELGGQQNLLRPVFRDGQLLIDEDFATIRARAAEGLRV</sequence>
<feature type="binding site" evidence="9">
    <location>
        <position position="232"/>
    </location>
    <ligand>
        <name>diphosphate</name>
        <dbReference type="ChEBI" id="CHEBI:33019"/>
    </ligand>
</feature>
<dbReference type="GO" id="GO:0009435">
    <property type="term" value="P:NAD+ biosynthetic process"/>
    <property type="evidence" value="ECO:0007669"/>
    <property type="project" value="InterPro"/>
</dbReference>
<dbReference type="PANTHER" id="PTHR43816:SF1">
    <property type="entry name" value="NICOTINAMIDE PHOSPHORIBOSYLTRANSFERASE"/>
    <property type="match status" value="1"/>
</dbReference>
<evidence type="ECO:0000256" key="8">
    <source>
        <dbReference type="ARBA" id="ARBA00047835"/>
    </source>
</evidence>
<organism evidence="12 13">
    <name type="scientific">Hydrocarboniphaga effusa AP103</name>
    <dbReference type="NCBI Taxonomy" id="1172194"/>
    <lineage>
        <taxon>Bacteria</taxon>
        <taxon>Pseudomonadati</taxon>
        <taxon>Pseudomonadota</taxon>
        <taxon>Gammaproteobacteria</taxon>
        <taxon>Nevskiales</taxon>
        <taxon>Nevskiaceae</taxon>
        <taxon>Hydrocarboniphaga</taxon>
    </lineage>
</organism>
<dbReference type="GO" id="GO:0047280">
    <property type="term" value="F:nicotinamide phosphoribosyltransferase activity"/>
    <property type="evidence" value="ECO:0007669"/>
    <property type="project" value="UniProtKB-EC"/>
</dbReference>
<dbReference type="Proteomes" id="UP000003704">
    <property type="component" value="Unassembled WGS sequence"/>
</dbReference>
<name>I8TAJ3_9GAMM</name>
<dbReference type="Pfam" id="PF18127">
    <property type="entry name" value="NAMPT_N"/>
    <property type="match status" value="1"/>
</dbReference>
<comment type="similarity">
    <text evidence="1">Belongs to the NAPRTase family.</text>
</comment>
<dbReference type="EMBL" id="AKGD01000001">
    <property type="protein sequence ID" value="EIT70735.1"/>
    <property type="molecule type" value="Genomic_DNA"/>
</dbReference>
<dbReference type="PANTHER" id="PTHR43816">
    <property type="entry name" value="NICOTINAMIDE PHOSPHORIBOSYLTRANSFERASE"/>
    <property type="match status" value="1"/>
</dbReference>
<dbReference type="CDD" id="cd01569">
    <property type="entry name" value="PBEF_like"/>
    <property type="match status" value="1"/>
</dbReference>
<dbReference type="RefSeq" id="WP_007183828.1">
    <property type="nucleotide sequence ID" value="NZ_AKGD01000001.1"/>
</dbReference>
<evidence type="ECO:0000259" key="11">
    <source>
        <dbReference type="Pfam" id="PF18127"/>
    </source>
</evidence>
<evidence type="ECO:0000313" key="12">
    <source>
        <dbReference type="EMBL" id="EIT70735.1"/>
    </source>
</evidence>
<comment type="catalytic activity">
    <reaction evidence="8">
        <text>beta-nicotinamide D-ribonucleotide + diphosphate = 5-phospho-alpha-D-ribose 1-diphosphate + nicotinamide + H(+)</text>
        <dbReference type="Rhea" id="RHEA:16149"/>
        <dbReference type="ChEBI" id="CHEBI:14649"/>
        <dbReference type="ChEBI" id="CHEBI:15378"/>
        <dbReference type="ChEBI" id="CHEBI:17154"/>
        <dbReference type="ChEBI" id="CHEBI:33019"/>
        <dbReference type="ChEBI" id="CHEBI:58017"/>
        <dbReference type="EC" id="2.4.2.12"/>
    </reaction>
    <physiologicalReaction direction="right-to-left" evidence="8">
        <dbReference type="Rhea" id="RHEA:16151"/>
    </physiologicalReaction>
</comment>
<dbReference type="InterPro" id="IPR041529">
    <property type="entry name" value="DUF5598"/>
</dbReference>
<evidence type="ECO:0000259" key="10">
    <source>
        <dbReference type="Pfam" id="PF04095"/>
    </source>
</evidence>
<dbReference type="InterPro" id="IPR016471">
    <property type="entry name" value="Nicotinamide_PRibTrfase"/>
</dbReference>
<evidence type="ECO:0000256" key="4">
    <source>
        <dbReference type="ARBA" id="ARBA00022679"/>
    </source>
</evidence>
<dbReference type="InterPro" id="IPR041525">
    <property type="entry name" value="N/Namide_PRibTrfase"/>
</dbReference>
<keyword evidence="4 12" id="KW-0808">Transferase</keyword>
<dbReference type="Pfam" id="PF04095">
    <property type="entry name" value="NAPRTase"/>
    <property type="match status" value="1"/>
</dbReference>
<evidence type="ECO:0000256" key="5">
    <source>
        <dbReference type="ARBA" id="ARBA00035007"/>
    </source>
</evidence>
<feature type="binding site" evidence="9">
    <location>
        <position position="377"/>
    </location>
    <ligand>
        <name>beta-nicotinamide D-ribonucleotide</name>
        <dbReference type="ChEBI" id="CHEBI:14649"/>
    </ligand>
</feature>
<dbReference type="AlphaFoldDB" id="I8TAJ3"/>
<evidence type="ECO:0000256" key="3">
    <source>
        <dbReference type="ARBA" id="ARBA00022676"/>
    </source>
</evidence>
<evidence type="ECO:0000313" key="13">
    <source>
        <dbReference type="Proteomes" id="UP000003704"/>
    </source>
</evidence>
<protein>
    <recommendedName>
        <fullName evidence="7">Nicotinamide phosphoribosyltransferase</fullName>
        <ecNumber evidence="6">2.4.2.12</ecNumber>
    </recommendedName>
</protein>
<feature type="domain" description="Nicotinamide phosphoribosyltransferase N-terminal" evidence="11">
    <location>
        <begin position="9"/>
        <end position="101"/>
    </location>
</feature>
<evidence type="ECO:0000256" key="1">
    <source>
        <dbReference type="ARBA" id="ARBA00010897"/>
    </source>
</evidence>
<dbReference type="EC" id="2.4.2.12" evidence="6"/>
<keyword evidence="13" id="KW-1185">Reference proteome</keyword>